<evidence type="ECO:0000313" key="2">
    <source>
        <dbReference type="Proteomes" id="UP001551482"/>
    </source>
</evidence>
<dbReference type="InterPro" id="IPR025850">
    <property type="entry name" value="SUKH-3"/>
</dbReference>
<dbReference type="RefSeq" id="WP_358360664.1">
    <property type="nucleotide sequence ID" value="NZ_JBEZFP010000106.1"/>
</dbReference>
<dbReference type="Pfam" id="PF14433">
    <property type="entry name" value="SUKH-3"/>
    <property type="match status" value="1"/>
</dbReference>
<protein>
    <submittedName>
        <fullName evidence="1">SUKH-3 domain-containing protein</fullName>
    </submittedName>
</protein>
<evidence type="ECO:0000313" key="1">
    <source>
        <dbReference type="EMBL" id="MEU8137975.1"/>
    </source>
</evidence>
<gene>
    <name evidence="1" type="ORF">AB0C36_31260</name>
</gene>
<name>A0ABV3DQF4_9ACTN</name>
<dbReference type="EMBL" id="JBEZFP010000106">
    <property type="protein sequence ID" value="MEU8137975.1"/>
    <property type="molecule type" value="Genomic_DNA"/>
</dbReference>
<keyword evidence="2" id="KW-1185">Reference proteome</keyword>
<dbReference type="Proteomes" id="UP001551482">
    <property type="component" value="Unassembled WGS sequence"/>
</dbReference>
<comment type="caution">
    <text evidence="1">The sequence shown here is derived from an EMBL/GenBank/DDBJ whole genome shotgun (WGS) entry which is preliminary data.</text>
</comment>
<sequence length="160" mass="17137">MSRFPTEVVYELGRAGWRVGRKRLEQAEAWAKEVADHTSPDGYRHTVFPAALDAWSEFGGLRVAVDGPGAAVALRPFTIDPRVGLHLARTLGDVGRALGTHLCPLGGEDGGAGYLAIDPSSRVFAIDHTGEWFLGESMDAALITLILGTAPARVRDDGSW</sequence>
<organism evidence="1 2">
    <name type="scientific">Streptodolium elevatio</name>
    <dbReference type="NCBI Taxonomy" id="3157996"/>
    <lineage>
        <taxon>Bacteria</taxon>
        <taxon>Bacillati</taxon>
        <taxon>Actinomycetota</taxon>
        <taxon>Actinomycetes</taxon>
        <taxon>Kitasatosporales</taxon>
        <taxon>Streptomycetaceae</taxon>
        <taxon>Streptodolium</taxon>
    </lineage>
</organism>
<proteinExistence type="predicted"/>
<reference evidence="1 2" key="1">
    <citation type="submission" date="2024-06" db="EMBL/GenBank/DDBJ databases">
        <title>The Natural Products Discovery Center: Release of the First 8490 Sequenced Strains for Exploring Actinobacteria Biosynthetic Diversity.</title>
        <authorList>
            <person name="Kalkreuter E."/>
            <person name="Kautsar S.A."/>
            <person name="Yang D."/>
            <person name="Bader C.D."/>
            <person name="Teijaro C.N."/>
            <person name="Fluegel L."/>
            <person name="Davis C.M."/>
            <person name="Simpson J.R."/>
            <person name="Lauterbach L."/>
            <person name="Steele A.D."/>
            <person name="Gui C."/>
            <person name="Meng S."/>
            <person name="Li G."/>
            <person name="Viehrig K."/>
            <person name="Ye F."/>
            <person name="Su P."/>
            <person name="Kiefer A.F."/>
            <person name="Nichols A."/>
            <person name="Cepeda A.J."/>
            <person name="Yan W."/>
            <person name="Fan B."/>
            <person name="Jiang Y."/>
            <person name="Adhikari A."/>
            <person name="Zheng C.-J."/>
            <person name="Schuster L."/>
            <person name="Cowan T.M."/>
            <person name="Smanski M.J."/>
            <person name="Chevrette M.G."/>
            <person name="De Carvalho L.P.S."/>
            <person name="Shen B."/>
        </authorList>
    </citation>
    <scope>NUCLEOTIDE SEQUENCE [LARGE SCALE GENOMIC DNA]</scope>
    <source>
        <strain evidence="1 2">NPDC048946</strain>
    </source>
</reference>
<accession>A0ABV3DQF4</accession>